<dbReference type="PANTHER" id="PTHR42881:SF2">
    <property type="entry name" value="PROLYL ENDOPEPTIDASE"/>
    <property type="match status" value="1"/>
</dbReference>
<organism evidence="1 2">
    <name type="scientific">Ditylenchus dipsaci</name>
    <dbReference type="NCBI Taxonomy" id="166011"/>
    <lineage>
        <taxon>Eukaryota</taxon>
        <taxon>Metazoa</taxon>
        <taxon>Ecdysozoa</taxon>
        <taxon>Nematoda</taxon>
        <taxon>Chromadorea</taxon>
        <taxon>Rhabditida</taxon>
        <taxon>Tylenchina</taxon>
        <taxon>Tylenchomorpha</taxon>
        <taxon>Sphaerularioidea</taxon>
        <taxon>Anguinidae</taxon>
        <taxon>Anguininae</taxon>
        <taxon>Ditylenchus</taxon>
    </lineage>
</organism>
<proteinExistence type="predicted"/>
<dbReference type="GO" id="GO:0005829">
    <property type="term" value="C:cytosol"/>
    <property type="evidence" value="ECO:0007669"/>
    <property type="project" value="TreeGrafter"/>
</dbReference>
<accession>A0A915EIX0</accession>
<dbReference type="WBParaSite" id="jg6807">
    <property type="protein sequence ID" value="jg6807"/>
    <property type="gene ID" value="jg6807"/>
</dbReference>
<dbReference type="AlphaFoldDB" id="A0A915EIX0"/>
<protein>
    <submittedName>
        <fullName evidence="2">Uncharacterized protein</fullName>
    </submittedName>
</protein>
<evidence type="ECO:0000313" key="2">
    <source>
        <dbReference type="WBParaSite" id="jg6807"/>
    </source>
</evidence>
<reference evidence="2" key="1">
    <citation type="submission" date="2022-11" db="UniProtKB">
        <authorList>
            <consortium name="WormBaseParasite"/>
        </authorList>
    </citation>
    <scope>IDENTIFICATION</scope>
</reference>
<keyword evidence="1" id="KW-1185">Reference proteome</keyword>
<dbReference type="PANTHER" id="PTHR42881">
    <property type="entry name" value="PROLYL ENDOPEPTIDASE"/>
    <property type="match status" value="1"/>
</dbReference>
<dbReference type="GO" id="GO:0070012">
    <property type="term" value="F:oligopeptidase activity"/>
    <property type="evidence" value="ECO:0007669"/>
    <property type="project" value="TreeGrafter"/>
</dbReference>
<evidence type="ECO:0000313" key="1">
    <source>
        <dbReference type="Proteomes" id="UP000887574"/>
    </source>
</evidence>
<dbReference type="InterPro" id="IPR051167">
    <property type="entry name" value="Prolyl_oligopep/macrocyclase"/>
</dbReference>
<dbReference type="Proteomes" id="UP000887574">
    <property type="component" value="Unplaced"/>
</dbReference>
<sequence length="114" mass="12902">MFLSFEYFLTPTIIYQANFSKCRSSSVPIQLKEIKKTKIAGLDTETFDVKQEFYTSEDGTKNPFNPDDANDFEFIYKYSPQHPFDQRCAVAVHVLAVRGAMKRIGGCSLQSAAT</sequence>
<name>A0A915EIX0_9BILA</name>